<keyword evidence="2" id="KW-1185">Reference proteome</keyword>
<dbReference type="EMBL" id="CAAALY010001975">
    <property type="protein sequence ID" value="VEL07548.1"/>
    <property type="molecule type" value="Genomic_DNA"/>
</dbReference>
<evidence type="ECO:0000313" key="2">
    <source>
        <dbReference type="Proteomes" id="UP000784294"/>
    </source>
</evidence>
<dbReference type="AlphaFoldDB" id="A0A448WB94"/>
<sequence length="90" mass="10278">MTSLNDIVLNMRFLEGVCARDKRTETADLRFNSVFFWRHCGSTTTGRACGGFLDLYGTNAKKSDLLRGIRERIVTASQDLKLVCRRKVLY</sequence>
<proteinExistence type="predicted"/>
<name>A0A448WB94_9PLAT</name>
<protein>
    <submittedName>
        <fullName evidence="1">Uncharacterized protein</fullName>
    </submittedName>
</protein>
<accession>A0A448WB94</accession>
<organism evidence="1 2">
    <name type="scientific">Protopolystoma xenopodis</name>
    <dbReference type="NCBI Taxonomy" id="117903"/>
    <lineage>
        <taxon>Eukaryota</taxon>
        <taxon>Metazoa</taxon>
        <taxon>Spiralia</taxon>
        <taxon>Lophotrochozoa</taxon>
        <taxon>Platyhelminthes</taxon>
        <taxon>Monogenea</taxon>
        <taxon>Polyopisthocotylea</taxon>
        <taxon>Polystomatidea</taxon>
        <taxon>Polystomatidae</taxon>
        <taxon>Protopolystoma</taxon>
    </lineage>
</organism>
<reference evidence="1" key="1">
    <citation type="submission" date="2018-11" db="EMBL/GenBank/DDBJ databases">
        <authorList>
            <consortium name="Pathogen Informatics"/>
        </authorList>
    </citation>
    <scope>NUCLEOTIDE SEQUENCE</scope>
</reference>
<evidence type="ECO:0000313" key="1">
    <source>
        <dbReference type="EMBL" id="VEL07548.1"/>
    </source>
</evidence>
<dbReference type="Proteomes" id="UP000784294">
    <property type="component" value="Unassembled WGS sequence"/>
</dbReference>
<gene>
    <name evidence="1" type="ORF">PXEA_LOCUS988</name>
</gene>
<comment type="caution">
    <text evidence="1">The sequence shown here is derived from an EMBL/GenBank/DDBJ whole genome shotgun (WGS) entry which is preliminary data.</text>
</comment>